<sequence length="96" mass="10860">MEDQEDGGQRQIPPLIQVPIMPIPLAGAPPEHTKATPPSIQDVLRILREIANENADEESDSEFLLPKRKLLNIIDIMQKDLIEELERKRTNPTAKT</sequence>
<dbReference type="AlphaFoldDB" id="A0A1R3GPN6"/>
<dbReference type="Gramene" id="OMO60022">
    <property type="protein sequence ID" value="OMO60022"/>
    <property type="gene ID" value="CCACVL1_24454"/>
</dbReference>
<keyword evidence="3" id="KW-1185">Reference proteome</keyword>
<name>A0A1R3GPN6_COCAP</name>
<proteinExistence type="predicted"/>
<evidence type="ECO:0000313" key="3">
    <source>
        <dbReference type="Proteomes" id="UP000188268"/>
    </source>
</evidence>
<comment type="caution">
    <text evidence="2">The sequence shown here is derived from an EMBL/GenBank/DDBJ whole genome shotgun (WGS) entry which is preliminary data.</text>
</comment>
<organism evidence="2 3">
    <name type="scientific">Corchorus capsularis</name>
    <name type="common">Jute</name>
    <dbReference type="NCBI Taxonomy" id="210143"/>
    <lineage>
        <taxon>Eukaryota</taxon>
        <taxon>Viridiplantae</taxon>
        <taxon>Streptophyta</taxon>
        <taxon>Embryophyta</taxon>
        <taxon>Tracheophyta</taxon>
        <taxon>Spermatophyta</taxon>
        <taxon>Magnoliopsida</taxon>
        <taxon>eudicotyledons</taxon>
        <taxon>Gunneridae</taxon>
        <taxon>Pentapetalae</taxon>
        <taxon>rosids</taxon>
        <taxon>malvids</taxon>
        <taxon>Malvales</taxon>
        <taxon>Malvaceae</taxon>
        <taxon>Grewioideae</taxon>
        <taxon>Apeibeae</taxon>
        <taxon>Corchorus</taxon>
    </lineage>
</organism>
<accession>A0A1R3GPN6</accession>
<gene>
    <name evidence="2" type="ORF">CCACVL1_24454</name>
</gene>
<feature type="region of interest" description="Disordered" evidence="1">
    <location>
        <begin position="1"/>
        <end position="37"/>
    </location>
</feature>
<dbReference type="Proteomes" id="UP000188268">
    <property type="component" value="Unassembled WGS sequence"/>
</dbReference>
<protein>
    <submittedName>
        <fullName evidence="2">Uncharacterized protein</fullName>
    </submittedName>
</protein>
<dbReference type="EMBL" id="AWWV01013791">
    <property type="protein sequence ID" value="OMO60022.1"/>
    <property type="molecule type" value="Genomic_DNA"/>
</dbReference>
<reference evidence="2 3" key="1">
    <citation type="submission" date="2013-09" db="EMBL/GenBank/DDBJ databases">
        <title>Corchorus capsularis genome sequencing.</title>
        <authorList>
            <person name="Alam M."/>
            <person name="Haque M.S."/>
            <person name="Islam M.S."/>
            <person name="Emdad E.M."/>
            <person name="Islam M.M."/>
            <person name="Ahmed B."/>
            <person name="Halim A."/>
            <person name="Hossen Q.M.M."/>
            <person name="Hossain M.Z."/>
            <person name="Ahmed R."/>
            <person name="Khan M.M."/>
            <person name="Islam R."/>
            <person name="Rashid M.M."/>
            <person name="Khan S.A."/>
            <person name="Rahman M.S."/>
            <person name="Alam M."/>
        </authorList>
    </citation>
    <scope>NUCLEOTIDE SEQUENCE [LARGE SCALE GENOMIC DNA]</scope>
    <source>
        <strain evidence="3">cv. CVL-1</strain>
        <tissue evidence="2">Whole seedling</tissue>
    </source>
</reference>
<evidence type="ECO:0000256" key="1">
    <source>
        <dbReference type="SAM" id="MobiDB-lite"/>
    </source>
</evidence>
<evidence type="ECO:0000313" key="2">
    <source>
        <dbReference type="EMBL" id="OMO60022.1"/>
    </source>
</evidence>